<dbReference type="Gene3D" id="3.30.450.40">
    <property type="match status" value="1"/>
</dbReference>
<accession>A0A2W5Q5Q6</accession>
<dbReference type="GO" id="GO:0004341">
    <property type="term" value="F:gluconolactonase activity"/>
    <property type="evidence" value="ECO:0007669"/>
    <property type="project" value="TreeGrafter"/>
</dbReference>
<feature type="binding site" evidence="5">
    <location>
        <position position="372"/>
    </location>
    <ligand>
        <name>substrate</name>
    </ligand>
</feature>
<dbReference type="Pfam" id="PF01614">
    <property type="entry name" value="IclR_C"/>
    <property type="match status" value="1"/>
</dbReference>
<dbReference type="PANTHER" id="PTHR10907:SF47">
    <property type="entry name" value="REGUCALCIN"/>
    <property type="match status" value="1"/>
</dbReference>
<feature type="binding site" evidence="5">
    <location>
        <position position="469"/>
    </location>
    <ligand>
        <name>a divalent metal cation</name>
        <dbReference type="ChEBI" id="CHEBI:60240"/>
    </ligand>
</feature>
<keyword evidence="3" id="KW-0804">Transcription</keyword>
<dbReference type="Proteomes" id="UP000249185">
    <property type="component" value="Unassembled WGS sequence"/>
</dbReference>
<dbReference type="PROSITE" id="PS51078">
    <property type="entry name" value="ICLR_ED"/>
    <property type="match status" value="1"/>
</dbReference>
<dbReference type="PRINTS" id="PR01790">
    <property type="entry name" value="SMP30FAMILY"/>
</dbReference>
<evidence type="ECO:0000256" key="5">
    <source>
        <dbReference type="PIRSR" id="PIRSR605511-2"/>
    </source>
</evidence>
<comment type="cofactor">
    <cofactor evidence="5">
        <name>Zn(2+)</name>
        <dbReference type="ChEBI" id="CHEBI:29105"/>
    </cofactor>
    <text evidence="5">Binds 1 divalent metal cation per subunit.</text>
</comment>
<dbReference type="GO" id="GO:0003677">
    <property type="term" value="F:DNA binding"/>
    <property type="evidence" value="ECO:0007669"/>
    <property type="project" value="InterPro"/>
</dbReference>
<feature type="domain" description="HTH iclR-type" evidence="6">
    <location>
        <begin position="11"/>
        <end position="73"/>
    </location>
</feature>
<organism evidence="8 9">
    <name type="scientific">Rhodovulum sulfidophilum</name>
    <name type="common">Rhodobacter sulfidophilus</name>
    <dbReference type="NCBI Taxonomy" id="35806"/>
    <lineage>
        <taxon>Bacteria</taxon>
        <taxon>Pseudomonadati</taxon>
        <taxon>Pseudomonadota</taxon>
        <taxon>Alphaproteobacteria</taxon>
        <taxon>Rhodobacterales</taxon>
        <taxon>Paracoccaceae</taxon>
        <taxon>Rhodovulum</taxon>
    </lineage>
</organism>
<proteinExistence type="inferred from homology"/>
<dbReference type="EMBL" id="QFPW01000005">
    <property type="protein sequence ID" value="PZQ50043.1"/>
    <property type="molecule type" value="Genomic_DNA"/>
</dbReference>
<dbReference type="SUPFAM" id="SSF63829">
    <property type="entry name" value="Calcium-dependent phosphotriesterase"/>
    <property type="match status" value="1"/>
</dbReference>
<dbReference type="Pfam" id="PF08450">
    <property type="entry name" value="SGL"/>
    <property type="match status" value="1"/>
</dbReference>
<feature type="active site" description="Proton donor/acceptor" evidence="4">
    <location>
        <position position="469"/>
    </location>
</feature>
<comment type="caution">
    <text evidence="8">The sequence shown here is derived from an EMBL/GenBank/DDBJ whole genome shotgun (WGS) entry which is preliminary data.</text>
</comment>
<evidence type="ECO:0000259" key="6">
    <source>
        <dbReference type="PROSITE" id="PS51077"/>
    </source>
</evidence>
<feature type="domain" description="IclR-ED" evidence="7">
    <location>
        <begin position="74"/>
        <end position="258"/>
    </location>
</feature>
<keyword evidence="2" id="KW-0805">Transcription regulation</keyword>
<dbReference type="InterPro" id="IPR029016">
    <property type="entry name" value="GAF-like_dom_sf"/>
</dbReference>
<name>A0A2W5Q5Q6_RHOSU</name>
<evidence type="ECO:0000256" key="1">
    <source>
        <dbReference type="ARBA" id="ARBA00008853"/>
    </source>
</evidence>
<dbReference type="InterPro" id="IPR005471">
    <property type="entry name" value="Tscrpt_reg_IclR_N"/>
</dbReference>
<comment type="similarity">
    <text evidence="1">Belongs to the SMP-30/CGR1 family.</text>
</comment>
<feature type="binding site" evidence="5">
    <location>
        <position position="374"/>
    </location>
    <ligand>
        <name>substrate</name>
    </ligand>
</feature>
<dbReference type="InterPro" id="IPR036388">
    <property type="entry name" value="WH-like_DNA-bd_sf"/>
</dbReference>
<dbReference type="PROSITE" id="PS51077">
    <property type="entry name" value="HTH_ICLR"/>
    <property type="match status" value="1"/>
</dbReference>
<dbReference type="SUPFAM" id="SSF55781">
    <property type="entry name" value="GAF domain-like"/>
    <property type="match status" value="1"/>
</dbReference>
<sequence length="562" mass="59870">MKPTAPSTQGVGSLWKALDVLEFIARADEPPNVGVVAAALDLPRPTVHRIIAALDERGMVQFDPSGRGYRLGFHLFELAHKAWADIDLRAIAREPIDRLRGVTEEAVVLGVRADRHFIVTDRRESLFGVRTAVNVGHMELLTASAFGLAILSELDEPTLAALAADLADSSGMIRQSDGRSIGFAEAVRRAAARGYGVRVGIGDDGVSSIAAPILDFLGRPIAAIGIVGPASRLPAGRLHVLAPDVIDAARRVTLNAGNSLQSIEPRPRPAPQRDLDRWTALPTNTMLGKTALWHREEGELYLADILAPAILAVSPEDNRVRTVTRPDMAVVCGWAGNGDLLFADGRGVFRHDGRTGDETLVARLPPGLGDSRLNNGAVDPAGNIWLTSMNLRATPGDGVVLRLRRGKLETMLEGLSVPSGLAWSPDGSLLYLVDSGRGVILRAEYDPDSGRMGPLAELSSIDPADGTPDGIAVDQAGGLWVALWDGWAVARLDPTGRRTHRLDMPVPRPTGVSFGGPGNRELYVTTARIRLSSRVLSDAPLSGATFRMPSPEAGVARAEIAL</sequence>
<dbReference type="GO" id="GO:0005509">
    <property type="term" value="F:calcium ion binding"/>
    <property type="evidence" value="ECO:0007669"/>
    <property type="project" value="TreeGrafter"/>
</dbReference>
<dbReference type="PANTHER" id="PTHR10907">
    <property type="entry name" value="REGUCALCIN"/>
    <property type="match status" value="1"/>
</dbReference>
<evidence type="ECO:0000256" key="2">
    <source>
        <dbReference type="ARBA" id="ARBA00023015"/>
    </source>
</evidence>
<keyword evidence="5" id="KW-0862">Zinc</keyword>
<dbReference type="Gene3D" id="1.10.10.10">
    <property type="entry name" value="Winged helix-like DNA-binding domain superfamily/Winged helix DNA-binding domain"/>
    <property type="match status" value="1"/>
</dbReference>
<dbReference type="InterPro" id="IPR036390">
    <property type="entry name" value="WH_DNA-bd_sf"/>
</dbReference>
<dbReference type="GO" id="GO:0006355">
    <property type="term" value="P:regulation of DNA-templated transcription"/>
    <property type="evidence" value="ECO:0007669"/>
    <property type="project" value="InterPro"/>
</dbReference>
<evidence type="ECO:0000256" key="3">
    <source>
        <dbReference type="ARBA" id="ARBA00023163"/>
    </source>
</evidence>
<evidence type="ECO:0000259" key="7">
    <source>
        <dbReference type="PROSITE" id="PS51078"/>
    </source>
</evidence>
<gene>
    <name evidence="8" type="ORF">DI556_08180</name>
</gene>
<evidence type="ECO:0000256" key="4">
    <source>
        <dbReference type="PIRSR" id="PIRSR605511-1"/>
    </source>
</evidence>
<dbReference type="InterPro" id="IPR014757">
    <property type="entry name" value="Tscrpt_reg_IclR_C"/>
</dbReference>
<dbReference type="Gene3D" id="2.120.10.30">
    <property type="entry name" value="TolB, C-terminal domain"/>
    <property type="match status" value="1"/>
</dbReference>
<reference evidence="8 9" key="1">
    <citation type="submission" date="2017-08" db="EMBL/GenBank/DDBJ databases">
        <title>Infants hospitalized years apart are colonized by the same room-sourced microbial strains.</title>
        <authorList>
            <person name="Brooks B."/>
            <person name="Olm M.R."/>
            <person name="Firek B.A."/>
            <person name="Baker R."/>
            <person name="Thomas B.C."/>
            <person name="Morowitz M.J."/>
            <person name="Banfield J.F."/>
        </authorList>
    </citation>
    <scope>NUCLEOTIDE SEQUENCE [LARGE SCALE GENOMIC DNA]</scope>
    <source>
        <strain evidence="8">S2_005_002_R2_34</strain>
    </source>
</reference>
<evidence type="ECO:0000313" key="9">
    <source>
        <dbReference type="Proteomes" id="UP000249185"/>
    </source>
</evidence>
<dbReference type="InterPro" id="IPR013658">
    <property type="entry name" value="SGL"/>
</dbReference>
<protein>
    <recommendedName>
        <fullName evidence="10">IclR family transcriptional regulator</fullName>
    </recommendedName>
</protein>
<dbReference type="AlphaFoldDB" id="A0A2W5Q5Q6"/>
<dbReference type="InterPro" id="IPR005511">
    <property type="entry name" value="SMP-30"/>
</dbReference>
<evidence type="ECO:0008006" key="10">
    <source>
        <dbReference type="Google" id="ProtNLM"/>
    </source>
</evidence>
<keyword evidence="5" id="KW-0479">Metal-binding</keyword>
<dbReference type="Pfam" id="PF09339">
    <property type="entry name" value="HTH_IclR"/>
    <property type="match status" value="1"/>
</dbReference>
<dbReference type="SMART" id="SM00346">
    <property type="entry name" value="HTH_ICLR"/>
    <property type="match status" value="1"/>
</dbReference>
<dbReference type="SUPFAM" id="SSF46785">
    <property type="entry name" value="Winged helix' DNA-binding domain"/>
    <property type="match status" value="1"/>
</dbReference>
<dbReference type="GO" id="GO:0019853">
    <property type="term" value="P:L-ascorbic acid biosynthetic process"/>
    <property type="evidence" value="ECO:0007669"/>
    <property type="project" value="TreeGrafter"/>
</dbReference>
<dbReference type="InterPro" id="IPR011042">
    <property type="entry name" value="6-blade_b-propeller_TolB-like"/>
</dbReference>
<evidence type="ECO:0000313" key="8">
    <source>
        <dbReference type="EMBL" id="PZQ50043.1"/>
    </source>
</evidence>